<reference evidence="3" key="1">
    <citation type="submission" date="2025-08" db="UniProtKB">
        <authorList>
            <consortium name="RefSeq"/>
        </authorList>
    </citation>
    <scope>IDENTIFICATION</scope>
    <source>
        <strain evidence="3">15112-1751.03</strain>
        <tissue evidence="3">Whole Adult</tissue>
    </source>
</reference>
<evidence type="ECO:0000256" key="1">
    <source>
        <dbReference type="SAM" id="SignalP"/>
    </source>
</evidence>
<gene>
    <name evidence="3" type="primary">LOC117566472</name>
</gene>
<dbReference type="OrthoDB" id="7969820at2759"/>
<dbReference type="Proteomes" id="UP000515160">
    <property type="component" value="Chromosome 3"/>
</dbReference>
<evidence type="ECO:0000313" key="2">
    <source>
        <dbReference type="Proteomes" id="UP000515160"/>
    </source>
</evidence>
<keyword evidence="2" id="KW-1185">Reference proteome</keyword>
<feature type="chain" id="PRO_5027835750" evidence="1">
    <location>
        <begin position="22"/>
        <end position="407"/>
    </location>
</feature>
<name>A0A6P8WEC4_DROAB</name>
<feature type="signal peptide" evidence="1">
    <location>
        <begin position="1"/>
        <end position="21"/>
    </location>
</feature>
<accession>A0A6P8WEC4</accession>
<organism evidence="2 3">
    <name type="scientific">Drosophila albomicans</name>
    <name type="common">Fruit fly</name>
    <dbReference type="NCBI Taxonomy" id="7291"/>
    <lineage>
        <taxon>Eukaryota</taxon>
        <taxon>Metazoa</taxon>
        <taxon>Ecdysozoa</taxon>
        <taxon>Arthropoda</taxon>
        <taxon>Hexapoda</taxon>
        <taxon>Insecta</taxon>
        <taxon>Pterygota</taxon>
        <taxon>Neoptera</taxon>
        <taxon>Endopterygota</taxon>
        <taxon>Diptera</taxon>
        <taxon>Brachycera</taxon>
        <taxon>Muscomorpha</taxon>
        <taxon>Ephydroidea</taxon>
        <taxon>Drosophilidae</taxon>
        <taxon>Drosophila</taxon>
    </lineage>
</organism>
<evidence type="ECO:0000313" key="3">
    <source>
        <dbReference type="RefSeq" id="XP_034101894.1"/>
    </source>
</evidence>
<dbReference type="GeneID" id="117566472"/>
<dbReference type="AlphaFoldDB" id="A0A6P8WEC4"/>
<sequence>MASKIVMFLLLLGLTLREGDSRKTCSFGGTIHGRIHNFPPNEFECVSNSTVGYIHNLIVVVRVMVDDDVDRYHIVVNMARKVPSMKMEFAIYEALCMVAKKSTIDPVKIMDFYKQMRDSYNMWPVMFYRVFVQHSAKALSLAVTNQPTEFSVNGLLQGLTKTERHYMEKILNVVFDTVLSSESPLNMVQRLSYFGASLEQLTMAHLQLLNRPEVQSNSTARAELLDNFRQVMTDPKFERNVEKHLRQKVRKLFPHYLDWISTGFINLRRANIDTEEYLIGCQKQNGRMSICTSPDSPYRDSIVYYTIAEYHNKTLVGIGNYCGTLNNNIPTITINPRSFFTSCWWRVVLVPNGIALYDDATSSVVLCGGDSAQWDGDKHYAYARRAEDFETHRDECTWFFENDLIMD</sequence>
<proteinExistence type="predicted"/>
<protein>
    <submittedName>
        <fullName evidence="3">Uncharacterized protein LOC117566472</fullName>
    </submittedName>
</protein>
<keyword evidence="1" id="KW-0732">Signal</keyword>
<dbReference type="RefSeq" id="XP_034101894.1">
    <property type="nucleotide sequence ID" value="XM_034246003.1"/>
</dbReference>